<dbReference type="EC" id="2.5.1.78" evidence="3"/>
<dbReference type="InterPro" id="IPR002180">
    <property type="entry name" value="LS/RS"/>
</dbReference>
<dbReference type="GO" id="GO:0005829">
    <property type="term" value="C:cytosol"/>
    <property type="evidence" value="ECO:0007669"/>
    <property type="project" value="TreeGrafter"/>
</dbReference>
<dbReference type="SUPFAM" id="SSF52121">
    <property type="entry name" value="Lumazine synthase"/>
    <property type="match status" value="1"/>
</dbReference>
<protein>
    <recommendedName>
        <fullName evidence="3">6,7-dimethyl-8-ribityllumazine synthase</fullName>
        <ecNumber evidence="3">2.5.1.78</ecNumber>
    </recommendedName>
</protein>
<dbReference type="PANTHER" id="PTHR21058">
    <property type="entry name" value="6,7-DIMETHYL-8-RIBITYLLUMAZINE SYNTHASE DMRL SYNTHASE LUMAZINE SYNTHASE"/>
    <property type="match status" value="1"/>
</dbReference>
<proteinExistence type="inferred from homology"/>
<evidence type="ECO:0000256" key="3">
    <source>
        <dbReference type="ARBA" id="ARBA00012664"/>
    </source>
</evidence>
<name>A0A383EFY0_9ZZZZ</name>
<dbReference type="GO" id="GO:0009231">
    <property type="term" value="P:riboflavin biosynthetic process"/>
    <property type="evidence" value="ECO:0007669"/>
    <property type="project" value="UniProtKB-UniPathway"/>
</dbReference>
<evidence type="ECO:0000256" key="2">
    <source>
        <dbReference type="ARBA" id="ARBA00007424"/>
    </source>
</evidence>
<dbReference type="NCBIfam" id="TIGR00114">
    <property type="entry name" value="lumazine-synth"/>
    <property type="match status" value="1"/>
</dbReference>
<dbReference type="InterPro" id="IPR034964">
    <property type="entry name" value="LS"/>
</dbReference>
<reference evidence="7" key="1">
    <citation type="submission" date="2018-05" db="EMBL/GenBank/DDBJ databases">
        <authorList>
            <person name="Lanie J.A."/>
            <person name="Ng W.-L."/>
            <person name="Kazmierczak K.M."/>
            <person name="Andrzejewski T.M."/>
            <person name="Davidsen T.M."/>
            <person name="Wayne K.J."/>
            <person name="Tettelin H."/>
            <person name="Glass J.I."/>
            <person name="Rusch D."/>
            <person name="Podicherti R."/>
            <person name="Tsui H.-C.T."/>
            <person name="Winkler M.E."/>
        </authorList>
    </citation>
    <scope>NUCLEOTIDE SEQUENCE</scope>
</reference>
<dbReference type="PANTHER" id="PTHR21058:SF0">
    <property type="entry name" value="6,7-DIMETHYL-8-RIBITYLLUMAZINE SYNTHASE"/>
    <property type="match status" value="1"/>
</dbReference>
<organism evidence="7">
    <name type="scientific">marine metagenome</name>
    <dbReference type="NCBI Taxonomy" id="408172"/>
    <lineage>
        <taxon>unclassified sequences</taxon>
        <taxon>metagenomes</taxon>
        <taxon>ecological metagenomes</taxon>
    </lineage>
</organism>
<keyword evidence="5" id="KW-0808">Transferase</keyword>
<evidence type="ECO:0000256" key="1">
    <source>
        <dbReference type="ARBA" id="ARBA00004917"/>
    </source>
</evidence>
<keyword evidence="4" id="KW-0686">Riboflavin biosynthesis</keyword>
<dbReference type="InterPro" id="IPR036467">
    <property type="entry name" value="LS/RS_sf"/>
</dbReference>
<comment type="pathway">
    <text evidence="1">Cofactor biosynthesis; riboflavin biosynthesis; riboflavin from 2-hydroxy-3-oxobutyl phosphate and 5-amino-6-(D-ribitylamino)uracil: step 1/2.</text>
</comment>
<dbReference type="CDD" id="cd09209">
    <property type="entry name" value="Lumazine_synthase-I"/>
    <property type="match status" value="1"/>
</dbReference>
<evidence type="ECO:0000313" key="7">
    <source>
        <dbReference type="EMBL" id="SVE55792.1"/>
    </source>
</evidence>
<dbReference type="AlphaFoldDB" id="A0A383EFY0"/>
<dbReference type="EMBL" id="UINC01225636">
    <property type="protein sequence ID" value="SVE55792.1"/>
    <property type="molecule type" value="Genomic_DNA"/>
</dbReference>
<dbReference type="GO" id="GO:0000906">
    <property type="term" value="F:6,7-dimethyl-8-ribityllumazine synthase activity"/>
    <property type="evidence" value="ECO:0007669"/>
    <property type="project" value="UniProtKB-EC"/>
</dbReference>
<dbReference type="Pfam" id="PF00885">
    <property type="entry name" value="DMRL_synthase"/>
    <property type="match status" value="1"/>
</dbReference>
<accession>A0A383EFY0</accession>
<dbReference type="Gene3D" id="3.40.50.960">
    <property type="entry name" value="Lumazine/riboflavin synthase"/>
    <property type="match status" value="1"/>
</dbReference>
<comment type="catalytic activity">
    <reaction evidence="6">
        <text>(2S)-2-hydroxy-3-oxobutyl phosphate + 5-amino-6-(D-ribitylamino)uracil = 6,7-dimethyl-8-(1-D-ribityl)lumazine + phosphate + 2 H2O + H(+)</text>
        <dbReference type="Rhea" id="RHEA:26152"/>
        <dbReference type="ChEBI" id="CHEBI:15377"/>
        <dbReference type="ChEBI" id="CHEBI:15378"/>
        <dbReference type="ChEBI" id="CHEBI:15934"/>
        <dbReference type="ChEBI" id="CHEBI:43474"/>
        <dbReference type="ChEBI" id="CHEBI:58201"/>
        <dbReference type="ChEBI" id="CHEBI:58830"/>
        <dbReference type="EC" id="2.5.1.78"/>
    </reaction>
</comment>
<dbReference type="GO" id="GO:0009349">
    <property type="term" value="C:riboflavin synthase complex"/>
    <property type="evidence" value="ECO:0007669"/>
    <property type="project" value="InterPro"/>
</dbReference>
<comment type="similarity">
    <text evidence="2">Belongs to the DMRL synthase family.</text>
</comment>
<gene>
    <name evidence="7" type="ORF">METZ01_LOCUS508646</name>
</gene>
<evidence type="ECO:0000256" key="6">
    <source>
        <dbReference type="ARBA" id="ARBA00048785"/>
    </source>
</evidence>
<evidence type="ECO:0000256" key="5">
    <source>
        <dbReference type="ARBA" id="ARBA00022679"/>
    </source>
</evidence>
<sequence length="156" mass="16739">MLKESKDLSLRQGNARIAIVASTYNTKYVDGMLDAALAALTNAGVREVELVRVPGAFEIPVVTAKLARRKRRRPEAIICLGVILRGETTHADNVGETVSRLLGEIAVETSVPVIHEVLLLENKTQAKARCTSKKTNRGVEAAHSALAMARLIGGVS</sequence>
<evidence type="ECO:0000256" key="4">
    <source>
        <dbReference type="ARBA" id="ARBA00022619"/>
    </source>
</evidence>
<dbReference type="HAMAP" id="MF_00178">
    <property type="entry name" value="Lumazine_synth"/>
    <property type="match status" value="1"/>
</dbReference>
<dbReference type="UniPathway" id="UPA00275">
    <property type="reaction ID" value="UER00404"/>
</dbReference>